<protein>
    <recommendedName>
        <fullName evidence="3">DUF4304 domain-containing protein</fullName>
    </recommendedName>
</protein>
<reference evidence="1 2" key="1">
    <citation type="submission" date="2013-08" db="EMBL/GenBank/DDBJ databases">
        <authorList>
            <person name="Huang J."/>
            <person name="Wang G."/>
        </authorList>
    </citation>
    <scope>NUCLEOTIDE SEQUENCE [LARGE SCALE GENOMIC DNA]</scope>
    <source>
        <strain evidence="1 2">BH030004</strain>
    </source>
</reference>
<accession>A0A0A5FVR5</accession>
<dbReference type="AlphaFoldDB" id="A0A0A5FVR5"/>
<dbReference type="Proteomes" id="UP000030403">
    <property type="component" value="Unassembled WGS sequence"/>
</dbReference>
<dbReference type="OrthoDB" id="2987407at2"/>
<organism evidence="1 2">
    <name type="scientific">Pontibacillus marinus BH030004 = DSM 16465</name>
    <dbReference type="NCBI Taxonomy" id="1385511"/>
    <lineage>
        <taxon>Bacteria</taxon>
        <taxon>Bacillati</taxon>
        <taxon>Bacillota</taxon>
        <taxon>Bacilli</taxon>
        <taxon>Bacillales</taxon>
        <taxon>Bacillaceae</taxon>
        <taxon>Pontibacillus</taxon>
    </lineage>
</organism>
<dbReference type="eggNOG" id="ENOG5034B3I">
    <property type="taxonomic scope" value="Bacteria"/>
</dbReference>
<comment type="caution">
    <text evidence="1">The sequence shown here is derived from an EMBL/GenBank/DDBJ whole genome shotgun (WGS) entry which is preliminary data.</text>
</comment>
<proteinExistence type="predicted"/>
<sequence length="217" mass="25559">MVNKQIVKEKTIAMMEKELDALLKAKGFSRRKNSTKYLRNFKESSQGVELTTIINPKYQSHAEAHLYPWIKIEVPNVNKIALNMVGDEKLLANKPDITLRQPLETLIPKSYQKRLFFYEDEGYLQIGEKLKFYMINWVFNFLDEVSTAKGIVKSYENKDARPLKSDQWIIYVTASYISLDEYDKAKKVLEDNFSSIGKQKRYREAFNYLDKLKKNNY</sequence>
<name>A0A0A5FVR5_9BACI</name>
<gene>
    <name evidence="1" type="ORF">N783_08450</name>
</gene>
<evidence type="ECO:0008006" key="3">
    <source>
        <dbReference type="Google" id="ProtNLM"/>
    </source>
</evidence>
<evidence type="ECO:0000313" key="2">
    <source>
        <dbReference type="Proteomes" id="UP000030403"/>
    </source>
</evidence>
<dbReference type="RefSeq" id="WP_036843975.1">
    <property type="nucleotide sequence ID" value="NZ_AVPF01000164.1"/>
</dbReference>
<keyword evidence="2" id="KW-1185">Reference proteome</keyword>
<dbReference type="EMBL" id="AVPF01000164">
    <property type="protein sequence ID" value="KGX83103.1"/>
    <property type="molecule type" value="Genomic_DNA"/>
</dbReference>
<evidence type="ECO:0000313" key="1">
    <source>
        <dbReference type="EMBL" id="KGX83103.1"/>
    </source>
</evidence>